<dbReference type="InterPro" id="IPR050700">
    <property type="entry name" value="YIM1/Zinc_Alcohol_DH_Fams"/>
</dbReference>
<sequence>MRAAIRTGLLGWTISFGEQPKPEKVADTELLIKVENAAINPVDFKIPRAIGGKVVGIDVSGTVERVGSSVTDFQVGDEVFGRAIGSSGMRGSLAEYTVVSQDEVAKKPGDLPFNEAAALGVAYLTGLQSMKVGNVGEGSAVLVIGASGGCGVAGVQLAKALGAERIVGICSGKNFDFVREQVGYDALELVDYNDSELMKEFRDENKAKFDCIYDTSTGSTADENYSTSVMSMLKEEGQYVQINGGMADWVKHAAGRKTPRKTMVLTASKGRKSLEEIASLLQKAEVKPHLNIKKFDEAGVKEGFEMLKGRRTRGKIVFNIN</sequence>
<dbReference type="SUPFAM" id="SSF51735">
    <property type="entry name" value="NAD(P)-binding Rossmann-fold domains"/>
    <property type="match status" value="1"/>
</dbReference>
<dbReference type="InterPro" id="IPR013154">
    <property type="entry name" value="ADH-like_N"/>
</dbReference>
<organism evidence="2 3">
    <name type="scientific">Thalassiosira oceanica</name>
    <name type="common">Marine diatom</name>
    <dbReference type="NCBI Taxonomy" id="159749"/>
    <lineage>
        <taxon>Eukaryota</taxon>
        <taxon>Sar</taxon>
        <taxon>Stramenopiles</taxon>
        <taxon>Ochrophyta</taxon>
        <taxon>Bacillariophyta</taxon>
        <taxon>Coscinodiscophyceae</taxon>
        <taxon>Thalassiosirophycidae</taxon>
        <taxon>Thalassiosirales</taxon>
        <taxon>Thalassiosiraceae</taxon>
        <taxon>Thalassiosira</taxon>
    </lineage>
</organism>
<dbReference type="InterPro" id="IPR011032">
    <property type="entry name" value="GroES-like_sf"/>
</dbReference>
<dbReference type="Pfam" id="PF13602">
    <property type="entry name" value="ADH_zinc_N_2"/>
    <property type="match status" value="1"/>
</dbReference>
<dbReference type="EMBL" id="AGNL01002676">
    <property type="protein sequence ID" value="EJK75880.1"/>
    <property type="molecule type" value="Genomic_DNA"/>
</dbReference>
<feature type="domain" description="Enoyl reductase (ER)" evidence="1">
    <location>
        <begin position="8"/>
        <end position="318"/>
    </location>
</feature>
<reference evidence="2 3" key="1">
    <citation type="journal article" date="2012" name="Genome Biol.">
        <title>Genome and low-iron response of an oceanic diatom adapted to chronic iron limitation.</title>
        <authorList>
            <person name="Lommer M."/>
            <person name="Specht M."/>
            <person name="Roy A.S."/>
            <person name="Kraemer L."/>
            <person name="Andreson R."/>
            <person name="Gutowska M.A."/>
            <person name="Wolf J."/>
            <person name="Bergner S.V."/>
            <person name="Schilhabel M.B."/>
            <person name="Klostermeier U.C."/>
            <person name="Beiko R.G."/>
            <person name="Rosenstiel P."/>
            <person name="Hippler M."/>
            <person name="Laroche J."/>
        </authorList>
    </citation>
    <scope>NUCLEOTIDE SEQUENCE [LARGE SCALE GENOMIC DNA]</scope>
    <source>
        <strain evidence="2 3">CCMP1005</strain>
    </source>
</reference>
<dbReference type="Gene3D" id="3.40.50.720">
    <property type="entry name" value="NAD(P)-binding Rossmann-like Domain"/>
    <property type="match status" value="1"/>
</dbReference>
<dbReference type="OMA" id="THIKAWI"/>
<dbReference type="CDD" id="cd08267">
    <property type="entry name" value="MDR1"/>
    <property type="match status" value="1"/>
</dbReference>
<dbReference type="SMART" id="SM00829">
    <property type="entry name" value="PKS_ER"/>
    <property type="match status" value="1"/>
</dbReference>
<name>K0TEQ2_THAOC</name>
<dbReference type="SUPFAM" id="SSF50129">
    <property type="entry name" value="GroES-like"/>
    <property type="match status" value="1"/>
</dbReference>
<proteinExistence type="predicted"/>
<accession>K0TEQ2</accession>
<dbReference type="PANTHER" id="PTHR11695:SF294">
    <property type="entry name" value="RETICULON-4-INTERACTING PROTEIN 1, MITOCHONDRIAL"/>
    <property type="match status" value="1"/>
</dbReference>
<dbReference type="InterPro" id="IPR036291">
    <property type="entry name" value="NAD(P)-bd_dom_sf"/>
</dbReference>
<evidence type="ECO:0000313" key="3">
    <source>
        <dbReference type="Proteomes" id="UP000266841"/>
    </source>
</evidence>
<dbReference type="PANTHER" id="PTHR11695">
    <property type="entry name" value="ALCOHOL DEHYDROGENASE RELATED"/>
    <property type="match status" value="1"/>
</dbReference>
<dbReference type="eggNOG" id="KOG1198">
    <property type="taxonomic scope" value="Eukaryota"/>
</dbReference>
<evidence type="ECO:0000313" key="2">
    <source>
        <dbReference type="EMBL" id="EJK75880.1"/>
    </source>
</evidence>
<dbReference type="AlphaFoldDB" id="K0TEQ2"/>
<dbReference type="Proteomes" id="UP000266841">
    <property type="component" value="Unassembled WGS sequence"/>
</dbReference>
<keyword evidence="3" id="KW-1185">Reference proteome</keyword>
<dbReference type="OrthoDB" id="201656at2759"/>
<dbReference type="InterPro" id="IPR020843">
    <property type="entry name" value="ER"/>
</dbReference>
<comment type="caution">
    <text evidence="2">The sequence shown here is derived from an EMBL/GenBank/DDBJ whole genome shotgun (WGS) entry which is preliminary data.</text>
</comment>
<dbReference type="Gene3D" id="3.90.180.10">
    <property type="entry name" value="Medium-chain alcohol dehydrogenases, catalytic domain"/>
    <property type="match status" value="1"/>
</dbReference>
<protein>
    <recommendedName>
        <fullName evidence="1">Enoyl reductase (ER) domain-containing protein</fullName>
    </recommendedName>
</protein>
<evidence type="ECO:0000259" key="1">
    <source>
        <dbReference type="SMART" id="SM00829"/>
    </source>
</evidence>
<dbReference type="GO" id="GO:0016491">
    <property type="term" value="F:oxidoreductase activity"/>
    <property type="evidence" value="ECO:0007669"/>
    <property type="project" value="InterPro"/>
</dbReference>
<dbReference type="Pfam" id="PF08240">
    <property type="entry name" value="ADH_N"/>
    <property type="match status" value="1"/>
</dbReference>
<gene>
    <name evidence="2" type="ORF">THAOC_02383</name>
</gene>